<evidence type="ECO:0000313" key="3">
    <source>
        <dbReference type="Proteomes" id="UP000566819"/>
    </source>
</evidence>
<dbReference type="EMBL" id="JAAMPI010000308">
    <property type="protein sequence ID" value="KAF4632888.1"/>
    <property type="molecule type" value="Genomic_DNA"/>
</dbReference>
<organism evidence="2 3">
    <name type="scientific">Cudoniella acicularis</name>
    <dbReference type="NCBI Taxonomy" id="354080"/>
    <lineage>
        <taxon>Eukaryota</taxon>
        <taxon>Fungi</taxon>
        <taxon>Dikarya</taxon>
        <taxon>Ascomycota</taxon>
        <taxon>Pezizomycotina</taxon>
        <taxon>Leotiomycetes</taxon>
        <taxon>Helotiales</taxon>
        <taxon>Tricladiaceae</taxon>
        <taxon>Cudoniella</taxon>
    </lineage>
</organism>
<comment type="caution">
    <text evidence="2">The sequence shown here is derived from an EMBL/GenBank/DDBJ whole genome shotgun (WGS) entry which is preliminary data.</text>
</comment>
<dbReference type="Proteomes" id="UP000566819">
    <property type="component" value="Unassembled WGS sequence"/>
</dbReference>
<sequence>MDDSGTIAGIVPLATIPIYASPLLLQPVYRKLHGAVSQIYYRNNRCVVIQWQSLHPSAITQGAHCHASHPGFLARGTEERYNASEIKAVIEFLQNVWQMNPSLVARPVARPPYLDLAKDYLQIDADVLLAIVLLDGGSGAPE</sequence>
<keyword evidence="1" id="KW-1133">Transmembrane helix</keyword>
<keyword evidence="1" id="KW-0472">Membrane</keyword>
<name>A0A8H4RNN9_9HELO</name>
<keyword evidence="3" id="KW-1185">Reference proteome</keyword>
<proteinExistence type="predicted"/>
<gene>
    <name evidence="2" type="ORF">G7Y89_g5226</name>
</gene>
<protein>
    <submittedName>
        <fullName evidence="2">Uncharacterized protein</fullName>
    </submittedName>
</protein>
<dbReference type="AlphaFoldDB" id="A0A8H4RNN9"/>
<keyword evidence="1" id="KW-0812">Transmembrane</keyword>
<evidence type="ECO:0000256" key="1">
    <source>
        <dbReference type="SAM" id="Phobius"/>
    </source>
</evidence>
<feature type="transmembrane region" description="Helical" evidence="1">
    <location>
        <begin position="6"/>
        <end position="25"/>
    </location>
</feature>
<reference evidence="2 3" key="1">
    <citation type="submission" date="2020-03" db="EMBL/GenBank/DDBJ databases">
        <title>Draft Genome Sequence of Cudoniella acicularis.</title>
        <authorList>
            <person name="Buettner E."/>
            <person name="Kellner H."/>
        </authorList>
    </citation>
    <scope>NUCLEOTIDE SEQUENCE [LARGE SCALE GENOMIC DNA]</scope>
    <source>
        <strain evidence="2 3">DSM 108380</strain>
    </source>
</reference>
<accession>A0A8H4RNN9</accession>
<evidence type="ECO:0000313" key="2">
    <source>
        <dbReference type="EMBL" id="KAF4632888.1"/>
    </source>
</evidence>